<dbReference type="Proteomes" id="UP000237105">
    <property type="component" value="Unassembled WGS sequence"/>
</dbReference>
<evidence type="ECO:0000313" key="1">
    <source>
        <dbReference type="EMBL" id="PON64572.1"/>
    </source>
</evidence>
<dbReference type="EMBL" id="JXTB01000094">
    <property type="protein sequence ID" value="PON64572.1"/>
    <property type="molecule type" value="Genomic_DNA"/>
</dbReference>
<evidence type="ECO:0000313" key="2">
    <source>
        <dbReference type="Proteomes" id="UP000237105"/>
    </source>
</evidence>
<proteinExistence type="predicted"/>
<dbReference type="OrthoDB" id="10361054at2759"/>
<gene>
    <name evidence="1" type="ORF">PanWU01x14_122840</name>
</gene>
<dbReference type="AlphaFoldDB" id="A0A2P5CU53"/>
<accession>A0A2P5CU53</accession>
<keyword evidence="2" id="KW-1185">Reference proteome</keyword>
<comment type="caution">
    <text evidence="1">The sequence shown here is derived from an EMBL/GenBank/DDBJ whole genome shotgun (WGS) entry which is preliminary data.</text>
</comment>
<sequence>MIAGMQHVLVEHLTSARETLNDYTETIDNLRAELILRGNPDP</sequence>
<reference evidence="2" key="1">
    <citation type="submission" date="2016-06" db="EMBL/GenBank/DDBJ databases">
        <title>Parallel loss of symbiosis genes in relatives of nitrogen-fixing non-legume Parasponia.</title>
        <authorList>
            <person name="Van Velzen R."/>
            <person name="Holmer R."/>
            <person name="Bu F."/>
            <person name="Rutten L."/>
            <person name="Van Zeijl A."/>
            <person name="Liu W."/>
            <person name="Santuari L."/>
            <person name="Cao Q."/>
            <person name="Sharma T."/>
            <person name="Shen D."/>
            <person name="Roswanjaya Y."/>
            <person name="Wardhani T."/>
            <person name="Kalhor M.S."/>
            <person name="Jansen J."/>
            <person name="Van den Hoogen J."/>
            <person name="Gungor B."/>
            <person name="Hartog M."/>
            <person name="Hontelez J."/>
            <person name="Verver J."/>
            <person name="Yang W.-C."/>
            <person name="Schijlen E."/>
            <person name="Repin R."/>
            <person name="Schilthuizen M."/>
            <person name="Schranz E."/>
            <person name="Heidstra R."/>
            <person name="Miyata K."/>
            <person name="Fedorova E."/>
            <person name="Kohlen W."/>
            <person name="Bisseling T."/>
            <person name="Smit S."/>
            <person name="Geurts R."/>
        </authorList>
    </citation>
    <scope>NUCLEOTIDE SEQUENCE [LARGE SCALE GENOMIC DNA]</scope>
    <source>
        <strain evidence="2">cv. WU1-14</strain>
    </source>
</reference>
<organism evidence="1 2">
    <name type="scientific">Parasponia andersonii</name>
    <name type="common">Sponia andersonii</name>
    <dbReference type="NCBI Taxonomy" id="3476"/>
    <lineage>
        <taxon>Eukaryota</taxon>
        <taxon>Viridiplantae</taxon>
        <taxon>Streptophyta</taxon>
        <taxon>Embryophyta</taxon>
        <taxon>Tracheophyta</taxon>
        <taxon>Spermatophyta</taxon>
        <taxon>Magnoliopsida</taxon>
        <taxon>eudicotyledons</taxon>
        <taxon>Gunneridae</taxon>
        <taxon>Pentapetalae</taxon>
        <taxon>rosids</taxon>
        <taxon>fabids</taxon>
        <taxon>Rosales</taxon>
        <taxon>Cannabaceae</taxon>
        <taxon>Parasponia</taxon>
    </lineage>
</organism>
<name>A0A2P5CU53_PARAD</name>
<protein>
    <submittedName>
        <fullName evidence="1">Uncharacterized protein</fullName>
    </submittedName>
</protein>